<accession>A0A369ZJB8</accession>
<gene>
    <name evidence="3" type="ORF">DPV98_06330</name>
</gene>
<proteinExistence type="predicted"/>
<dbReference type="Pfam" id="PF01381">
    <property type="entry name" value="HTH_3"/>
    <property type="match status" value="1"/>
</dbReference>
<comment type="caution">
    <text evidence="3">The sequence shown here is derived from an EMBL/GenBank/DDBJ whole genome shotgun (WGS) entry which is preliminary data.</text>
</comment>
<dbReference type="PANTHER" id="PTHR46558:SF11">
    <property type="entry name" value="HTH-TYPE TRANSCRIPTIONAL REGULATOR XRE"/>
    <property type="match status" value="1"/>
</dbReference>
<dbReference type="GO" id="GO:0003677">
    <property type="term" value="F:DNA binding"/>
    <property type="evidence" value="ECO:0007669"/>
    <property type="project" value="UniProtKB-KW"/>
</dbReference>
<sequence length="116" mass="13340">MSEKRQQLIYTIGQSIAKYRQAAGLTQAQLAEILGIGNDAVSRMERGTTTPTITRLLELADIFHCEIADLVTDASHRPTDQARQLERMLANLDDNERFELLNLIERMLKWKHMHHL</sequence>
<protein>
    <submittedName>
        <fullName evidence="3">XRE family transcriptional regulator</fullName>
    </submittedName>
</protein>
<evidence type="ECO:0000313" key="4">
    <source>
        <dbReference type="Proteomes" id="UP000253999"/>
    </source>
</evidence>
<organism evidence="3 4">
    <name type="scientific">Haemophilus parahaemolyticus</name>
    <dbReference type="NCBI Taxonomy" id="735"/>
    <lineage>
        <taxon>Bacteria</taxon>
        <taxon>Pseudomonadati</taxon>
        <taxon>Pseudomonadota</taxon>
        <taxon>Gammaproteobacteria</taxon>
        <taxon>Pasteurellales</taxon>
        <taxon>Pasteurellaceae</taxon>
        <taxon>Haemophilus</taxon>
    </lineage>
</organism>
<dbReference type="InterPro" id="IPR001387">
    <property type="entry name" value="Cro/C1-type_HTH"/>
</dbReference>
<dbReference type="PANTHER" id="PTHR46558">
    <property type="entry name" value="TRACRIPTIONAL REGULATORY PROTEIN-RELATED-RELATED"/>
    <property type="match status" value="1"/>
</dbReference>
<dbReference type="SMART" id="SM00530">
    <property type="entry name" value="HTH_XRE"/>
    <property type="match status" value="1"/>
</dbReference>
<dbReference type="Proteomes" id="UP000253999">
    <property type="component" value="Unassembled WGS sequence"/>
</dbReference>
<keyword evidence="1" id="KW-0238">DNA-binding</keyword>
<dbReference type="RefSeq" id="WP_040216113.1">
    <property type="nucleotide sequence ID" value="NZ_CAUPAH010000001.1"/>
</dbReference>
<dbReference type="EMBL" id="QEQD01000006">
    <property type="protein sequence ID" value="RDF03851.1"/>
    <property type="molecule type" value="Genomic_DNA"/>
</dbReference>
<feature type="domain" description="HTH cro/C1-type" evidence="2">
    <location>
        <begin position="16"/>
        <end position="70"/>
    </location>
</feature>
<evidence type="ECO:0000256" key="1">
    <source>
        <dbReference type="ARBA" id="ARBA00023125"/>
    </source>
</evidence>
<dbReference type="Gene3D" id="1.10.260.40">
    <property type="entry name" value="lambda repressor-like DNA-binding domains"/>
    <property type="match status" value="1"/>
</dbReference>
<dbReference type="InterPro" id="IPR010982">
    <property type="entry name" value="Lambda_DNA-bd_dom_sf"/>
</dbReference>
<dbReference type="CDD" id="cd00093">
    <property type="entry name" value="HTH_XRE"/>
    <property type="match status" value="1"/>
</dbReference>
<dbReference type="AlphaFoldDB" id="A0A369ZJB8"/>
<reference evidence="3 4" key="1">
    <citation type="submission" date="2018-05" db="EMBL/GenBank/DDBJ databases">
        <title>Draft Genome Sequences for a Diverse set of 7 Haemophilus Species.</title>
        <authorList>
            <person name="Nichols M."/>
            <person name="Topaz N."/>
            <person name="Wang X."/>
            <person name="Wang X."/>
            <person name="Boxrud D."/>
        </authorList>
    </citation>
    <scope>NUCLEOTIDE SEQUENCE [LARGE SCALE GENOMIC DNA]</scope>
    <source>
        <strain evidence="3 4">C2010039593</strain>
    </source>
</reference>
<evidence type="ECO:0000259" key="2">
    <source>
        <dbReference type="PROSITE" id="PS50943"/>
    </source>
</evidence>
<dbReference type="PROSITE" id="PS50943">
    <property type="entry name" value="HTH_CROC1"/>
    <property type="match status" value="1"/>
</dbReference>
<name>A0A369ZJB8_HAEPH</name>
<evidence type="ECO:0000313" key="3">
    <source>
        <dbReference type="EMBL" id="RDF03851.1"/>
    </source>
</evidence>
<dbReference type="SUPFAM" id="SSF47413">
    <property type="entry name" value="lambda repressor-like DNA-binding domains"/>
    <property type="match status" value="1"/>
</dbReference>